<evidence type="ECO:0000256" key="1">
    <source>
        <dbReference type="SAM" id="SignalP"/>
    </source>
</evidence>
<accession>A0A150WMU3</accession>
<dbReference type="EMBL" id="LUKE01000001">
    <property type="protein sequence ID" value="KYG65823.1"/>
    <property type="molecule type" value="Genomic_DNA"/>
</dbReference>
<evidence type="ECO:0008006" key="4">
    <source>
        <dbReference type="Google" id="ProtNLM"/>
    </source>
</evidence>
<dbReference type="Proteomes" id="UP000075320">
    <property type="component" value="Unassembled WGS sequence"/>
</dbReference>
<protein>
    <recommendedName>
        <fullName evidence="4">DUF1552 domain-containing protein</fullName>
    </recommendedName>
</protein>
<evidence type="ECO:0000313" key="3">
    <source>
        <dbReference type="Proteomes" id="UP000075320"/>
    </source>
</evidence>
<name>A0A150WMU3_BDEBC</name>
<gene>
    <name evidence="2" type="ORF">AZI86_01750</name>
</gene>
<reference evidence="2 3" key="1">
    <citation type="submission" date="2016-03" db="EMBL/GenBank/DDBJ databases">
        <authorList>
            <person name="Ploux O."/>
        </authorList>
    </citation>
    <scope>NUCLEOTIDE SEQUENCE [LARGE SCALE GENOMIC DNA]</scope>
    <source>
        <strain evidence="2 3">R0</strain>
    </source>
</reference>
<evidence type="ECO:0000313" key="2">
    <source>
        <dbReference type="EMBL" id="KYG65823.1"/>
    </source>
</evidence>
<feature type="signal peptide" evidence="1">
    <location>
        <begin position="1"/>
        <end position="32"/>
    </location>
</feature>
<sequence length="506" mass="54457">MTKLLRRDFLKLGSSSLLLPALPSIAPLMAQAETLAPKKRLVFIVSWNGVQEAAYWPNDPTQVVAANNIRSTKLNSISGPLSGVLNSDLDTLRNKFSIIRGLRYPISSAPLHWGGHILTCQIPHRVEFDNENSPLKGSSIDAVMANSAALKGKTKLGTMRIYAQNAINPGFISARPICFWNATGGANAANGAQVGMFPASPRDAVTEQSLFNKYLSSVVGSGSSSPVAAPAKNRREAFEFALSTFSSISNSRSLSNFDRQRIKDHIDMLNDLKKASLSGEGTVNTEPTLICQPGTVTSYAGKNMKSKVDNVFNVIAGAFSCDLSRLAVVSLDAYGDSDTEATPSSYHSNSHRLLSGVDTLALCRTWMGWQTSRVAAFMKRLDSIIETDGSTLLDNTLVVWVNGMGTDYIKSPNGSYTGPHSLVDIPVLLGGGAGNFRMGEFIDLRSSPPHGGRVYMNPFYNSLFKVMGVTQAEYSIHGDDGGFGLRPSGQDIEKHAGTIPYVYTGT</sequence>
<proteinExistence type="predicted"/>
<dbReference type="AlphaFoldDB" id="A0A150WMU3"/>
<organism evidence="2 3">
    <name type="scientific">Bdellovibrio bacteriovorus</name>
    <dbReference type="NCBI Taxonomy" id="959"/>
    <lineage>
        <taxon>Bacteria</taxon>
        <taxon>Pseudomonadati</taxon>
        <taxon>Bdellovibrionota</taxon>
        <taxon>Bdellovibrionia</taxon>
        <taxon>Bdellovibrionales</taxon>
        <taxon>Pseudobdellovibrionaceae</taxon>
        <taxon>Bdellovibrio</taxon>
    </lineage>
</organism>
<keyword evidence="1" id="KW-0732">Signal</keyword>
<dbReference type="InterPro" id="IPR011447">
    <property type="entry name" value="DUF1552"/>
</dbReference>
<dbReference type="InterPro" id="IPR006311">
    <property type="entry name" value="TAT_signal"/>
</dbReference>
<dbReference type="RefSeq" id="WP_061833366.1">
    <property type="nucleotide sequence ID" value="NZ_LUKE01000001.1"/>
</dbReference>
<dbReference type="OrthoDB" id="9146593at2"/>
<feature type="chain" id="PRO_5007573435" description="DUF1552 domain-containing protein" evidence="1">
    <location>
        <begin position="33"/>
        <end position="506"/>
    </location>
</feature>
<keyword evidence="3" id="KW-1185">Reference proteome</keyword>
<dbReference type="PROSITE" id="PS51318">
    <property type="entry name" value="TAT"/>
    <property type="match status" value="1"/>
</dbReference>
<dbReference type="Pfam" id="PF07586">
    <property type="entry name" value="HXXSHH"/>
    <property type="match status" value="1"/>
</dbReference>
<comment type="caution">
    <text evidence="2">The sequence shown here is derived from an EMBL/GenBank/DDBJ whole genome shotgun (WGS) entry which is preliminary data.</text>
</comment>